<comment type="catalytic activity">
    <reaction evidence="13 18">
        <text>ATP + H2O + phospholipidSide 1 = ADP + phosphate + phospholipidSide 2.</text>
        <dbReference type="EC" id="7.6.2.1"/>
    </reaction>
</comment>
<feature type="compositionally biased region" description="Polar residues" evidence="19">
    <location>
        <begin position="533"/>
        <end position="543"/>
    </location>
</feature>
<keyword evidence="11 18" id="KW-1133">Transmembrane helix</keyword>
<dbReference type="GO" id="GO:0005524">
    <property type="term" value="F:ATP binding"/>
    <property type="evidence" value="ECO:0007669"/>
    <property type="project" value="UniProtKB-UniRule"/>
</dbReference>
<dbReference type="InterPro" id="IPR008250">
    <property type="entry name" value="ATPase_P-typ_transduc_dom_A_sf"/>
</dbReference>
<feature type="binding site" evidence="16">
    <location>
        <position position="491"/>
    </location>
    <ligand>
        <name>ATP</name>
        <dbReference type="ChEBI" id="CHEBI:30616"/>
    </ligand>
</feature>
<evidence type="ECO:0000256" key="18">
    <source>
        <dbReference type="RuleBase" id="RU362033"/>
    </source>
</evidence>
<dbReference type="SUPFAM" id="SSF81653">
    <property type="entry name" value="Calcium ATPase, transduction domain A"/>
    <property type="match status" value="1"/>
</dbReference>
<evidence type="ECO:0000256" key="16">
    <source>
        <dbReference type="PIRSR" id="PIRSR606539-2"/>
    </source>
</evidence>
<comment type="cofactor">
    <cofactor evidence="17">
        <name>Mg(2+)</name>
        <dbReference type="ChEBI" id="CHEBI:18420"/>
    </cofactor>
</comment>
<feature type="binding site" evidence="16">
    <location>
        <position position="941"/>
    </location>
    <ligand>
        <name>ATP</name>
        <dbReference type="ChEBI" id="CHEBI:30616"/>
    </ligand>
</feature>
<keyword evidence="8 16" id="KW-0067">ATP-binding</keyword>
<dbReference type="PRINTS" id="PR00119">
    <property type="entry name" value="CATATPASE"/>
</dbReference>
<feature type="region of interest" description="Disordered" evidence="19">
    <location>
        <begin position="1334"/>
        <end position="1389"/>
    </location>
</feature>
<reference evidence="23 24" key="1">
    <citation type="journal article" date="2016" name="Mol. Biol. Evol.">
        <title>Comparative Genomics of Early-Diverging Mushroom-Forming Fungi Provides Insights into the Origins of Lignocellulose Decay Capabilities.</title>
        <authorList>
            <person name="Nagy L.G."/>
            <person name="Riley R."/>
            <person name="Tritt A."/>
            <person name="Adam C."/>
            <person name="Daum C."/>
            <person name="Floudas D."/>
            <person name="Sun H."/>
            <person name="Yadav J.S."/>
            <person name="Pangilinan J."/>
            <person name="Larsson K.H."/>
            <person name="Matsuura K."/>
            <person name="Barry K."/>
            <person name="Labutti K."/>
            <person name="Kuo R."/>
            <person name="Ohm R.A."/>
            <person name="Bhattacharya S.S."/>
            <person name="Shirouzu T."/>
            <person name="Yoshinaga Y."/>
            <person name="Martin F.M."/>
            <person name="Grigoriev I.V."/>
            <person name="Hibbett D.S."/>
        </authorList>
    </citation>
    <scope>NUCLEOTIDE SEQUENCE [LARGE SCALE GENOMIC DNA]</scope>
    <source>
        <strain evidence="23 24">HHB9708</strain>
    </source>
</reference>
<dbReference type="InterPro" id="IPR006539">
    <property type="entry name" value="P-type_ATPase_IV"/>
</dbReference>
<dbReference type="GO" id="GO:0000287">
    <property type="term" value="F:magnesium ion binding"/>
    <property type="evidence" value="ECO:0007669"/>
    <property type="project" value="UniProtKB-UniRule"/>
</dbReference>
<evidence type="ECO:0000256" key="13">
    <source>
        <dbReference type="ARBA" id="ARBA00034036"/>
    </source>
</evidence>
<evidence type="ECO:0000256" key="8">
    <source>
        <dbReference type="ARBA" id="ARBA00022840"/>
    </source>
</evidence>
<feature type="binding site" evidence="16">
    <location>
        <position position="489"/>
    </location>
    <ligand>
        <name>ATP</name>
        <dbReference type="ChEBI" id="CHEBI:30616"/>
    </ligand>
</feature>
<dbReference type="InterPro" id="IPR023298">
    <property type="entry name" value="ATPase_P-typ_TM_dom_sf"/>
</dbReference>
<feature type="transmembrane region" description="Helical" evidence="18">
    <location>
        <begin position="1022"/>
        <end position="1044"/>
    </location>
</feature>
<keyword evidence="7 16" id="KW-0547">Nucleotide-binding</keyword>
<feature type="binding site" evidence="16">
    <location>
        <position position="692"/>
    </location>
    <ligand>
        <name>ATP</name>
        <dbReference type="ChEBI" id="CHEBI:30616"/>
    </ligand>
</feature>
<evidence type="ECO:0000256" key="14">
    <source>
        <dbReference type="ARBA" id="ARBA00049128"/>
    </source>
</evidence>
<comment type="subcellular location">
    <subcellularLocation>
        <location evidence="2">Endomembrane system</location>
    </subcellularLocation>
    <subcellularLocation>
        <location evidence="1 18">Membrane</location>
        <topology evidence="1 18">Multi-pass membrane protein</topology>
    </subcellularLocation>
</comment>
<dbReference type="GO" id="GO:0005886">
    <property type="term" value="C:plasma membrane"/>
    <property type="evidence" value="ECO:0007669"/>
    <property type="project" value="TreeGrafter"/>
</dbReference>
<dbReference type="InterPro" id="IPR023214">
    <property type="entry name" value="HAD_sf"/>
</dbReference>
<evidence type="ECO:0000256" key="9">
    <source>
        <dbReference type="ARBA" id="ARBA00022842"/>
    </source>
</evidence>
<keyword evidence="12 18" id="KW-0472">Membrane</keyword>
<proteinExistence type="inferred from homology"/>
<keyword evidence="24" id="KW-1185">Reference proteome</keyword>
<dbReference type="NCBIfam" id="TIGR01494">
    <property type="entry name" value="ATPase_P-type"/>
    <property type="match status" value="1"/>
</dbReference>
<dbReference type="InterPro" id="IPR018303">
    <property type="entry name" value="ATPase_P-typ_P_site"/>
</dbReference>
<dbReference type="GO" id="GO:0016887">
    <property type="term" value="F:ATP hydrolysis activity"/>
    <property type="evidence" value="ECO:0007669"/>
    <property type="project" value="InterPro"/>
</dbReference>
<name>A0A164QT93_9AGAM</name>
<feature type="region of interest" description="Disordered" evidence="19">
    <location>
        <begin position="181"/>
        <end position="205"/>
    </location>
</feature>
<feature type="binding site" evidence="17">
    <location>
        <position position="491"/>
    </location>
    <ligand>
        <name>Mg(2+)</name>
        <dbReference type="ChEBI" id="CHEBI:18420"/>
    </ligand>
</feature>
<dbReference type="PANTHER" id="PTHR24092">
    <property type="entry name" value="PROBABLE PHOSPHOLIPID-TRANSPORTING ATPASE"/>
    <property type="match status" value="1"/>
</dbReference>
<feature type="transmembrane region" description="Helical" evidence="18">
    <location>
        <begin position="106"/>
        <end position="124"/>
    </location>
</feature>
<feature type="binding site" evidence="16">
    <location>
        <position position="935"/>
    </location>
    <ligand>
        <name>ATP</name>
        <dbReference type="ChEBI" id="CHEBI:30616"/>
    </ligand>
</feature>
<evidence type="ECO:0000256" key="4">
    <source>
        <dbReference type="ARBA" id="ARBA00022553"/>
    </source>
</evidence>
<dbReference type="GO" id="GO:0140326">
    <property type="term" value="F:ATPase-coupled intramembrane lipid transporter activity"/>
    <property type="evidence" value="ECO:0007669"/>
    <property type="project" value="UniProtKB-EC"/>
</dbReference>
<feature type="binding site" evidence="16">
    <location>
        <position position="807"/>
    </location>
    <ligand>
        <name>ATP</name>
        <dbReference type="ChEBI" id="CHEBI:30616"/>
    </ligand>
</feature>
<feature type="domain" description="P-type ATPase A" evidence="20">
    <location>
        <begin position="212"/>
        <end position="264"/>
    </location>
</feature>
<keyword evidence="10 18" id="KW-1278">Translocase</keyword>
<dbReference type="Pfam" id="PF13246">
    <property type="entry name" value="Cation_ATPase"/>
    <property type="match status" value="1"/>
</dbReference>
<dbReference type="InterPro" id="IPR032630">
    <property type="entry name" value="P_typ_ATPase_c"/>
</dbReference>
<feature type="binding site" evidence="16">
    <location>
        <position position="808"/>
    </location>
    <ligand>
        <name>ATP</name>
        <dbReference type="ChEBI" id="CHEBI:30616"/>
    </ligand>
</feature>
<sequence length="1389" mass="154761">MAAPDHQGRVAKFLNRFTIEALFGRSHRPRHPRSVYVNQPLPESFFDPKKGKILKEHVYLTNQVLTSKYTIITFLPRNLLEQFRRIANVFFAAIAILQFFPKFSTISPGLVILPLIAVLAITALKDGYEDIKRHQSDRRVNHASTQILAGDSYQNNNVTAGKAKTFVRGVGRVIPRKSKPAPAELDIEKGEQKSSPADSTDGSIREESNEAYWKKVIWEDVRVGDFVLVNDNEQVPADLIICATSEDENVCFVETKNLDGETNLKSRNAVASLTALRTPQACADKNIAAFRVEAEKPDENMFRLNAKIVPNDPHLQPSPVDLQTTLLRGMILRNTKWVIGVALFTGEDAKIVMNSGGTPSKRSRVERLMNPQVLINLALLAVMAVACAIAEYFIDRGKTHHGAPWTFDENRSDDNPQINGLVTWANALITFQNVIPISLYISIEVVRTCQAAFIYFDKNIWYDKTDTATLARSWNLADDLGQIEYVFSDKTGTLTQNSMVFRGCSIGGKTYQGDPEAETAETQRDPTYPESLPATTDDSSNGVPSTLAAEKVALSQGVLHHFVDTDLNADLNAAKGAEAGGPTSSQARMLNGFFNVLALCHTVLAVVDPVTGGIEYKAQSPDEAALVQAAADVGFVFRGREREIMRLQTPFSDHVEEYELLNVLDFTSARKRMSVIVRRLDDEDHRLFLLCKGADNVIFERLRSGNDELRRKTENHLDEFANQGLRTLCLAYKVIPEEEYEAWSTRYHEASVALEDRDAQVEAVSSDMEADLRLLGATAIEDRLQDGVPETIADLKIAGIKVWVATGDKLETAIAIGYSTNLIARDSNLIVVRGSKDQSAYDQLARAADMFFPERNLLVEGPYDKAIHEKSYGSRPDTLRRINTGVSVAGEGNGSRPGGFILVIDGAALTDALEEETKGLLLRLSTQCEAVICCRVSPLQKALVVKLVKDGIGAVTLAIGDGANDVSMIQAADVGVGISGEEGLQAVNSSDYAIAQFRFLKRLLFVHGHWSYSRNANMILNFFYKNIVCIGVLWWFQIYCAWSTQYVFDYTYLLFWNVFWSLATVIAIGIFDRMIDADILMALPELYREGREGKWFGTKLFSLYMLDAVYQSAVIYFFTLYAYDTVSSRTDGYDVSRIEFSTTMVISAVMVVNAFNGLNTYAWSGWVWFAVLIGPVLVWLFTVVYSAIAPGWFYTDVYGNNHYLFRAAYYWFCLILTFFISLLPRYVLKAAKTLYAPSDIDILRTLRKTHPEIDILNHPLLGGRHKHAGAATSAATSEEDLNRFPPPSRITPNPLAAGSRTDMSTGQQSVHRGFDFATEEEGVSMRRIQTNLSERQSERKHGLLGGHGWSSKHGHGSRHLFPSIRRSMRRRHSKVPSTSSPPDTPTRPS</sequence>
<dbReference type="InterPro" id="IPR032631">
    <property type="entry name" value="P-type_ATPase_N"/>
</dbReference>
<evidence type="ECO:0000256" key="11">
    <source>
        <dbReference type="ARBA" id="ARBA00022989"/>
    </source>
</evidence>
<dbReference type="InterPro" id="IPR059000">
    <property type="entry name" value="ATPase_P-type_domA"/>
</dbReference>
<feature type="binding site" evidence="17">
    <location>
        <position position="961"/>
    </location>
    <ligand>
        <name>Mg(2+)</name>
        <dbReference type="ChEBI" id="CHEBI:18420"/>
    </ligand>
</feature>
<evidence type="ECO:0000256" key="7">
    <source>
        <dbReference type="ARBA" id="ARBA00022741"/>
    </source>
</evidence>
<dbReference type="Gene3D" id="2.70.150.10">
    <property type="entry name" value="Calcium-transporting ATPase, cytoplasmic transduction domain A"/>
    <property type="match status" value="1"/>
</dbReference>
<dbReference type="PROSITE" id="PS00154">
    <property type="entry name" value="ATPASE_E1_E2"/>
    <property type="match status" value="1"/>
</dbReference>
<dbReference type="NCBIfam" id="TIGR01652">
    <property type="entry name" value="ATPase-Plipid"/>
    <property type="match status" value="1"/>
</dbReference>
<dbReference type="Pfam" id="PF16209">
    <property type="entry name" value="PhoLip_ATPase_N"/>
    <property type="match status" value="1"/>
</dbReference>
<feature type="region of interest" description="Disordered" evidence="19">
    <location>
        <begin position="512"/>
        <end position="543"/>
    </location>
</feature>
<dbReference type="Gene3D" id="3.40.50.1000">
    <property type="entry name" value="HAD superfamily/HAD-like"/>
    <property type="match status" value="1"/>
</dbReference>
<evidence type="ECO:0000256" key="15">
    <source>
        <dbReference type="PIRSR" id="PIRSR606539-1"/>
    </source>
</evidence>
<evidence type="ECO:0000256" key="6">
    <source>
        <dbReference type="ARBA" id="ARBA00022723"/>
    </source>
</evidence>
<feature type="binding site" evidence="16">
    <location>
        <position position="623"/>
    </location>
    <ligand>
        <name>ATP</name>
        <dbReference type="ChEBI" id="CHEBI:30616"/>
    </ligand>
</feature>
<comment type="similarity">
    <text evidence="3 18">Belongs to the cation transport ATPase (P-type) (TC 3.A.3) family. Type IV subfamily.</text>
</comment>
<feature type="binding site" evidence="17">
    <location>
        <position position="489"/>
    </location>
    <ligand>
        <name>Mg(2+)</name>
        <dbReference type="ChEBI" id="CHEBI:18420"/>
    </ligand>
</feature>
<dbReference type="Pfam" id="PF00122">
    <property type="entry name" value="E1-E2_ATPase"/>
    <property type="match status" value="1"/>
</dbReference>
<evidence type="ECO:0000256" key="3">
    <source>
        <dbReference type="ARBA" id="ARBA00008109"/>
    </source>
</evidence>
<evidence type="ECO:0000256" key="17">
    <source>
        <dbReference type="PIRSR" id="PIRSR606539-3"/>
    </source>
</evidence>
<evidence type="ECO:0000256" key="12">
    <source>
        <dbReference type="ARBA" id="ARBA00023136"/>
    </source>
</evidence>
<feature type="active site" description="4-aspartylphosphate intermediate" evidence="15">
    <location>
        <position position="489"/>
    </location>
</feature>
<dbReference type="InterPro" id="IPR001757">
    <property type="entry name" value="P_typ_ATPase"/>
</dbReference>
<feature type="transmembrane region" description="Helical" evidence="18">
    <location>
        <begin position="1167"/>
        <end position="1188"/>
    </location>
</feature>
<dbReference type="InterPro" id="IPR023299">
    <property type="entry name" value="ATPase_P-typ_cyto_dom_N"/>
</dbReference>
<evidence type="ECO:0000256" key="10">
    <source>
        <dbReference type="ARBA" id="ARBA00022967"/>
    </source>
</evidence>
<dbReference type="SUPFAM" id="SSF81665">
    <property type="entry name" value="Calcium ATPase, transmembrane domain M"/>
    <property type="match status" value="1"/>
</dbReference>
<feature type="domain" description="P-type ATPase C-terminal" evidence="22">
    <location>
        <begin position="987"/>
        <end position="1238"/>
    </location>
</feature>
<feature type="transmembrane region" description="Helical" evidence="18">
    <location>
        <begin position="1050"/>
        <end position="1071"/>
    </location>
</feature>
<evidence type="ECO:0000313" key="23">
    <source>
        <dbReference type="EMBL" id="KZS89944.1"/>
    </source>
</evidence>
<dbReference type="SUPFAM" id="SSF56784">
    <property type="entry name" value="HAD-like"/>
    <property type="match status" value="1"/>
</dbReference>
<dbReference type="SFLD" id="SFLDS00003">
    <property type="entry name" value="Haloacid_Dehalogenase"/>
    <property type="match status" value="1"/>
</dbReference>
<feature type="transmembrane region" description="Helical" evidence="18">
    <location>
        <begin position="1135"/>
        <end position="1155"/>
    </location>
</feature>
<evidence type="ECO:0000259" key="21">
    <source>
        <dbReference type="Pfam" id="PF16209"/>
    </source>
</evidence>
<dbReference type="InterPro" id="IPR036412">
    <property type="entry name" value="HAD-like_sf"/>
</dbReference>
<dbReference type="OrthoDB" id="377733at2759"/>
<protein>
    <recommendedName>
        <fullName evidence="18">Phospholipid-transporting ATPase</fullName>
        <ecNumber evidence="18">7.6.2.1</ecNumber>
    </recommendedName>
</protein>
<dbReference type="EMBL" id="KV419424">
    <property type="protein sequence ID" value="KZS89944.1"/>
    <property type="molecule type" value="Genomic_DNA"/>
</dbReference>
<evidence type="ECO:0000313" key="24">
    <source>
        <dbReference type="Proteomes" id="UP000076722"/>
    </source>
</evidence>
<accession>A0A164QT93</accession>
<feature type="binding site" evidence="16">
    <location>
        <position position="965"/>
    </location>
    <ligand>
        <name>ATP</name>
        <dbReference type="ChEBI" id="CHEBI:30616"/>
    </ligand>
</feature>
<organism evidence="23 24">
    <name type="scientific">Sistotremastrum niveocremeum HHB9708</name>
    <dbReference type="NCBI Taxonomy" id="1314777"/>
    <lineage>
        <taxon>Eukaryota</taxon>
        <taxon>Fungi</taxon>
        <taxon>Dikarya</taxon>
        <taxon>Basidiomycota</taxon>
        <taxon>Agaricomycotina</taxon>
        <taxon>Agaricomycetes</taxon>
        <taxon>Sistotremastrales</taxon>
        <taxon>Sistotremastraceae</taxon>
        <taxon>Sertulicium</taxon>
        <taxon>Sertulicium niveocremeum</taxon>
    </lineage>
</organism>
<keyword evidence="9 17" id="KW-0460">Magnesium</keyword>
<dbReference type="EC" id="7.6.2.1" evidence="18"/>
<dbReference type="SUPFAM" id="SSF81660">
    <property type="entry name" value="Metal cation-transporting ATPase, ATP-binding domain N"/>
    <property type="match status" value="1"/>
</dbReference>
<feature type="region of interest" description="Disordered" evidence="19">
    <location>
        <begin position="1267"/>
        <end position="1322"/>
    </location>
</feature>
<feature type="transmembrane region" description="Helical" evidence="18">
    <location>
        <begin position="1208"/>
        <end position="1228"/>
    </location>
</feature>
<dbReference type="CDD" id="cd02073">
    <property type="entry name" value="P-type_ATPase_APLT_Dnf-like"/>
    <property type="match status" value="1"/>
</dbReference>
<feature type="binding site" evidence="16">
    <location>
        <position position="806"/>
    </location>
    <ligand>
        <name>ATP</name>
        <dbReference type="ChEBI" id="CHEBI:30616"/>
    </ligand>
</feature>
<dbReference type="FunFam" id="3.40.1110.10:FF:000087">
    <property type="entry name" value="Phospholipid-transporting ATPase"/>
    <property type="match status" value="1"/>
</dbReference>
<evidence type="ECO:0000256" key="1">
    <source>
        <dbReference type="ARBA" id="ARBA00004141"/>
    </source>
</evidence>
<feature type="binding site" evidence="16">
    <location>
        <position position="490"/>
    </location>
    <ligand>
        <name>ATP</name>
        <dbReference type="ChEBI" id="CHEBI:30616"/>
    </ligand>
</feature>
<feature type="transmembrane region" description="Helical" evidence="18">
    <location>
        <begin position="1101"/>
        <end position="1123"/>
    </location>
</feature>
<feature type="binding site" evidence="16">
    <location>
        <position position="964"/>
    </location>
    <ligand>
        <name>ATP</name>
        <dbReference type="ChEBI" id="CHEBI:30616"/>
    </ligand>
</feature>
<evidence type="ECO:0000256" key="19">
    <source>
        <dbReference type="SAM" id="MobiDB-lite"/>
    </source>
</evidence>
<dbReference type="Pfam" id="PF16212">
    <property type="entry name" value="PhoLip_ATPase_C"/>
    <property type="match status" value="1"/>
</dbReference>
<feature type="binding site" evidence="16">
    <location>
        <position position="726"/>
    </location>
    <ligand>
        <name>ATP</name>
        <dbReference type="ChEBI" id="CHEBI:30616"/>
    </ligand>
</feature>
<gene>
    <name evidence="23" type="ORF">SISNIDRAFT_525285</name>
</gene>
<evidence type="ECO:0000259" key="22">
    <source>
        <dbReference type="Pfam" id="PF16212"/>
    </source>
</evidence>
<keyword evidence="6 17" id="KW-0479">Metal-binding</keyword>
<evidence type="ECO:0000256" key="5">
    <source>
        <dbReference type="ARBA" id="ARBA00022692"/>
    </source>
</evidence>
<dbReference type="STRING" id="1314777.A0A164QT93"/>
<feature type="transmembrane region" description="Helical" evidence="18">
    <location>
        <begin position="373"/>
        <end position="394"/>
    </location>
</feature>
<dbReference type="SFLD" id="SFLDG00002">
    <property type="entry name" value="C1.7:_P-type_atpase_like"/>
    <property type="match status" value="1"/>
</dbReference>
<keyword evidence="5 18" id="KW-0812">Transmembrane</keyword>
<feature type="binding site" evidence="17">
    <location>
        <position position="965"/>
    </location>
    <ligand>
        <name>Mg(2+)</name>
        <dbReference type="ChEBI" id="CHEBI:18420"/>
    </ligand>
</feature>
<dbReference type="Gene3D" id="3.40.1110.10">
    <property type="entry name" value="Calcium-transporting ATPase, cytoplasmic domain N"/>
    <property type="match status" value="1"/>
</dbReference>
<evidence type="ECO:0000259" key="20">
    <source>
        <dbReference type="Pfam" id="PF00122"/>
    </source>
</evidence>
<feature type="binding site" evidence="16">
    <location>
        <position position="666"/>
    </location>
    <ligand>
        <name>ATP</name>
        <dbReference type="ChEBI" id="CHEBI:30616"/>
    </ligand>
</feature>
<dbReference type="GO" id="GO:0045332">
    <property type="term" value="P:phospholipid translocation"/>
    <property type="evidence" value="ECO:0007669"/>
    <property type="project" value="TreeGrafter"/>
</dbReference>
<feature type="transmembrane region" description="Helical" evidence="18">
    <location>
        <begin position="83"/>
        <end position="100"/>
    </location>
</feature>
<feature type="compositionally biased region" description="Polar residues" evidence="19">
    <location>
        <begin position="193"/>
        <end position="202"/>
    </location>
</feature>
<dbReference type="InterPro" id="IPR044492">
    <property type="entry name" value="P_typ_ATPase_HD_dom"/>
</dbReference>
<evidence type="ECO:0000256" key="2">
    <source>
        <dbReference type="ARBA" id="ARBA00004308"/>
    </source>
</evidence>
<comment type="catalytic activity">
    <reaction evidence="14">
        <text>a 1,2-diacyl-sn-glycero-3-phosphoethanolamine(out) + ATP + H2O = a 1,2-diacyl-sn-glycero-3-phosphoethanolamine(in) + ADP + phosphate + H(+)</text>
        <dbReference type="Rhea" id="RHEA:66132"/>
        <dbReference type="ChEBI" id="CHEBI:15377"/>
        <dbReference type="ChEBI" id="CHEBI:15378"/>
        <dbReference type="ChEBI" id="CHEBI:30616"/>
        <dbReference type="ChEBI" id="CHEBI:43474"/>
        <dbReference type="ChEBI" id="CHEBI:64612"/>
        <dbReference type="ChEBI" id="CHEBI:456216"/>
    </reaction>
    <physiologicalReaction direction="left-to-right" evidence="14">
        <dbReference type="Rhea" id="RHEA:66133"/>
    </physiologicalReaction>
</comment>
<keyword evidence="4" id="KW-0597">Phosphoprotein</keyword>
<feature type="domain" description="P-type ATPase N-terminal" evidence="21">
    <location>
        <begin position="49"/>
        <end position="109"/>
    </location>
</feature>
<dbReference type="PANTHER" id="PTHR24092:SF153">
    <property type="entry name" value="PHOSPHOLIPID-TRANSPORTING ATPASE"/>
    <property type="match status" value="1"/>
</dbReference>
<feature type="compositionally biased region" description="Polar residues" evidence="19">
    <location>
        <begin position="1301"/>
        <end position="1310"/>
    </location>
</feature>
<dbReference type="SFLD" id="SFLDF00027">
    <property type="entry name" value="p-type_atpase"/>
    <property type="match status" value="1"/>
</dbReference>
<dbReference type="Proteomes" id="UP000076722">
    <property type="component" value="Unassembled WGS sequence"/>
</dbReference>